<keyword evidence="2" id="KW-1185">Reference proteome</keyword>
<dbReference type="AlphaFoldDB" id="A0A8B7Z5Y3"/>
<dbReference type="InterPro" id="IPR016187">
    <property type="entry name" value="CTDL_fold"/>
</dbReference>
<dbReference type="SUPFAM" id="SSF56436">
    <property type="entry name" value="C-type lectin-like"/>
    <property type="match status" value="1"/>
</dbReference>
<accession>A0A8B7Z5Y3</accession>
<dbReference type="OrthoDB" id="441660at2759"/>
<keyword evidence="1" id="KW-0732">Signal</keyword>
<dbReference type="GeneID" id="110984459"/>
<evidence type="ECO:0000256" key="1">
    <source>
        <dbReference type="SAM" id="SignalP"/>
    </source>
</evidence>
<sequence length="120" mass="13263">MNRLLLACALLAVVIASVKADCSPGYTQRIAVDKLWSTSHESWLFADHFCTVEGARLANIRNDADSIWINDFFLKNKRYLCGSGTGLEATILSGRGVDMGGRWQPNDLFQQGKQPASKFP</sequence>
<feature type="signal peptide" evidence="1">
    <location>
        <begin position="1"/>
        <end position="20"/>
    </location>
</feature>
<dbReference type="RefSeq" id="XP_022100367.1">
    <property type="nucleotide sequence ID" value="XM_022244675.1"/>
</dbReference>
<feature type="chain" id="PRO_5034923865" evidence="1">
    <location>
        <begin position="21"/>
        <end position="120"/>
    </location>
</feature>
<protein>
    <submittedName>
        <fullName evidence="3">Uncharacterized protein LOC110984459</fullName>
    </submittedName>
</protein>
<name>A0A8B7Z5Y3_ACAPL</name>
<organism evidence="2 3">
    <name type="scientific">Acanthaster planci</name>
    <name type="common">Crown-of-thorns starfish</name>
    <dbReference type="NCBI Taxonomy" id="133434"/>
    <lineage>
        <taxon>Eukaryota</taxon>
        <taxon>Metazoa</taxon>
        <taxon>Echinodermata</taxon>
        <taxon>Eleutherozoa</taxon>
        <taxon>Asterozoa</taxon>
        <taxon>Asteroidea</taxon>
        <taxon>Valvatacea</taxon>
        <taxon>Valvatida</taxon>
        <taxon>Acanthasteridae</taxon>
        <taxon>Acanthaster</taxon>
    </lineage>
</organism>
<proteinExistence type="predicted"/>
<reference evidence="3" key="1">
    <citation type="submission" date="2025-08" db="UniProtKB">
        <authorList>
            <consortium name="RefSeq"/>
        </authorList>
    </citation>
    <scope>IDENTIFICATION</scope>
</reference>
<dbReference type="Proteomes" id="UP000694845">
    <property type="component" value="Unplaced"/>
</dbReference>
<gene>
    <name evidence="3" type="primary">LOC110984459</name>
</gene>
<evidence type="ECO:0000313" key="2">
    <source>
        <dbReference type="Proteomes" id="UP000694845"/>
    </source>
</evidence>
<dbReference type="KEGG" id="aplc:110984459"/>
<evidence type="ECO:0000313" key="3">
    <source>
        <dbReference type="RefSeq" id="XP_022100367.1"/>
    </source>
</evidence>